<gene>
    <name evidence="7" type="ORF">COI93_20445</name>
</gene>
<dbReference type="InterPro" id="IPR001733">
    <property type="entry name" value="Peptidase_S26B"/>
</dbReference>
<accession>A0A2B0LIL7</accession>
<reference evidence="7 8" key="1">
    <citation type="submission" date="2017-09" db="EMBL/GenBank/DDBJ databases">
        <title>Large-scale bioinformatics analysis of Bacillus genomes uncovers conserved roles of natural products in bacterial physiology.</title>
        <authorList>
            <consortium name="Agbiome Team Llc"/>
            <person name="Bleich R.M."/>
            <person name="Grubbs K.J."/>
            <person name="Santa Maria K.C."/>
            <person name="Allen S.E."/>
            <person name="Farag S."/>
            <person name="Shank E.A."/>
            <person name="Bowers A."/>
        </authorList>
    </citation>
    <scope>NUCLEOTIDE SEQUENCE [LARGE SCALE GENOMIC DNA]</scope>
    <source>
        <strain evidence="7 8">AFS083043</strain>
    </source>
</reference>
<dbReference type="PANTHER" id="PTHR10806:SF6">
    <property type="entry name" value="SIGNAL PEPTIDASE COMPLEX CATALYTIC SUBUNIT SEC11"/>
    <property type="match status" value="1"/>
</dbReference>
<evidence type="ECO:0000256" key="6">
    <source>
        <dbReference type="SAM" id="Phobius"/>
    </source>
</evidence>
<evidence type="ECO:0000313" key="8">
    <source>
        <dbReference type="Proteomes" id="UP000242656"/>
    </source>
</evidence>
<feature type="transmembrane region" description="Helical" evidence="6">
    <location>
        <begin position="7"/>
        <end position="28"/>
    </location>
</feature>
<dbReference type="Proteomes" id="UP000242656">
    <property type="component" value="Unassembled WGS sequence"/>
</dbReference>
<evidence type="ECO:0000313" key="7">
    <source>
        <dbReference type="EMBL" id="PFK31767.1"/>
    </source>
</evidence>
<dbReference type="InterPro" id="IPR019533">
    <property type="entry name" value="Peptidase_S26"/>
</dbReference>
<sequence length="191" mass="20651">MKLVWKIISNVISFVLFALMVCLAFVVISSKASGGDPTVMGYQFKTVLSGSMEPTFLTGSIIAIEPTKDGSKYKKGDVITFKEDENKIVTHRIIGVKDVNGKVMYETKGDNNNGPDLKPVLAENVIGKYGDITVPYVGYVLNYASSKAGAALLLIIPGVCLLMYSIISIFSAIRSIDNEKKNKSTDVGQSV</sequence>
<evidence type="ECO:0000256" key="3">
    <source>
        <dbReference type="ARBA" id="ARBA00022989"/>
    </source>
</evidence>
<evidence type="ECO:0000256" key="4">
    <source>
        <dbReference type="ARBA" id="ARBA00023136"/>
    </source>
</evidence>
<dbReference type="SUPFAM" id="SSF51306">
    <property type="entry name" value="LexA/Signal peptidase"/>
    <property type="match status" value="1"/>
</dbReference>
<evidence type="ECO:0000256" key="1">
    <source>
        <dbReference type="ARBA" id="ARBA00004370"/>
    </source>
</evidence>
<keyword evidence="4 6" id="KW-0472">Membrane</keyword>
<dbReference type="AlphaFoldDB" id="A0A2B0LIL7"/>
<dbReference type="EC" id="3.4.21.89" evidence="5"/>
<organism evidence="7 8">
    <name type="scientific">Bacillus cereus</name>
    <dbReference type="NCBI Taxonomy" id="1396"/>
    <lineage>
        <taxon>Bacteria</taxon>
        <taxon>Bacillati</taxon>
        <taxon>Bacillota</taxon>
        <taxon>Bacilli</taxon>
        <taxon>Bacillales</taxon>
        <taxon>Bacillaceae</taxon>
        <taxon>Bacillus</taxon>
        <taxon>Bacillus cereus group</taxon>
    </lineage>
</organism>
<comment type="subcellular location">
    <subcellularLocation>
        <location evidence="1">Membrane</location>
    </subcellularLocation>
</comment>
<comment type="caution">
    <text evidence="7">The sequence shown here is derived from an EMBL/GenBank/DDBJ whole genome shotgun (WGS) entry which is preliminary data.</text>
</comment>
<dbReference type="NCBIfam" id="TIGR02228">
    <property type="entry name" value="sigpep_I_arch"/>
    <property type="match status" value="1"/>
</dbReference>
<dbReference type="GO" id="GO:0004252">
    <property type="term" value="F:serine-type endopeptidase activity"/>
    <property type="evidence" value="ECO:0007669"/>
    <property type="project" value="UniProtKB-UniRule"/>
</dbReference>
<name>A0A2B0LIL7_BACCE</name>
<dbReference type="PANTHER" id="PTHR10806">
    <property type="entry name" value="SIGNAL PEPTIDASE COMPLEX CATALYTIC SUBUNIT SEC11"/>
    <property type="match status" value="1"/>
</dbReference>
<dbReference type="GO" id="GO:0016020">
    <property type="term" value="C:membrane"/>
    <property type="evidence" value="ECO:0007669"/>
    <property type="project" value="UniProtKB-SubCell"/>
</dbReference>
<dbReference type="CDD" id="cd06530">
    <property type="entry name" value="S26_SPase_I"/>
    <property type="match status" value="1"/>
</dbReference>
<dbReference type="GO" id="GO:0009003">
    <property type="term" value="F:signal peptidase activity"/>
    <property type="evidence" value="ECO:0007669"/>
    <property type="project" value="UniProtKB-EC"/>
</dbReference>
<dbReference type="EMBL" id="NUWN01000092">
    <property type="protein sequence ID" value="PFK31767.1"/>
    <property type="molecule type" value="Genomic_DNA"/>
</dbReference>
<dbReference type="GO" id="GO:0006465">
    <property type="term" value="P:signal peptide processing"/>
    <property type="evidence" value="ECO:0007669"/>
    <property type="project" value="UniProtKB-UniRule"/>
</dbReference>
<evidence type="ECO:0000256" key="5">
    <source>
        <dbReference type="NCBIfam" id="TIGR02228"/>
    </source>
</evidence>
<dbReference type="Gene3D" id="2.10.109.10">
    <property type="entry name" value="Umud Fragment, subunit A"/>
    <property type="match status" value="1"/>
</dbReference>
<dbReference type="InterPro" id="IPR036286">
    <property type="entry name" value="LexA/Signal_pep-like_sf"/>
</dbReference>
<dbReference type="NCBIfam" id="NF046067">
    <property type="entry name" value="SigPepSipWBacil"/>
    <property type="match status" value="1"/>
</dbReference>
<feature type="transmembrane region" description="Helical" evidence="6">
    <location>
        <begin position="150"/>
        <end position="173"/>
    </location>
</feature>
<dbReference type="PRINTS" id="PR00728">
    <property type="entry name" value="SIGNALPTASE"/>
</dbReference>
<protein>
    <recommendedName>
        <fullName evidence="5">Signal peptidase I</fullName>
        <ecNumber evidence="5">3.4.21.89</ecNumber>
    </recommendedName>
</protein>
<keyword evidence="2 6" id="KW-0812">Transmembrane</keyword>
<proteinExistence type="predicted"/>
<evidence type="ECO:0000256" key="2">
    <source>
        <dbReference type="ARBA" id="ARBA00022692"/>
    </source>
</evidence>
<keyword evidence="3 6" id="KW-1133">Transmembrane helix</keyword>
<dbReference type="RefSeq" id="WP_098492308.1">
    <property type="nucleotide sequence ID" value="NZ_NUWN01000092.1"/>
</dbReference>